<dbReference type="Proteomes" id="UP000436006">
    <property type="component" value="Unassembled WGS sequence"/>
</dbReference>
<evidence type="ECO:0000313" key="8">
    <source>
        <dbReference type="Proteomes" id="UP000436006"/>
    </source>
</evidence>
<dbReference type="Pfam" id="PF01345">
    <property type="entry name" value="DUF11"/>
    <property type="match status" value="1"/>
</dbReference>
<dbReference type="Gene3D" id="2.60.40.740">
    <property type="match status" value="1"/>
</dbReference>
<keyword evidence="8" id="KW-1185">Reference proteome</keyword>
<feature type="domain" description="SD-repeat containing protein B" evidence="6">
    <location>
        <begin position="634"/>
        <end position="687"/>
    </location>
</feature>
<protein>
    <submittedName>
        <fullName evidence="7">DUF11 domain-containing protein</fullName>
    </submittedName>
</protein>
<feature type="signal peptide" evidence="4">
    <location>
        <begin position="1"/>
        <end position="28"/>
    </location>
</feature>
<dbReference type="NCBIfam" id="TIGR01451">
    <property type="entry name" value="B_ant_repeat"/>
    <property type="match status" value="1"/>
</dbReference>
<evidence type="ECO:0000256" key="1">
    <source>
        <dbReference type="ARBA" id="ARBA00004613"/>
    </source>
</evidence>
<accession>A0A7K1SPB8</accession>
<keyword evidence="3 4" id="KW-0732">Signal</keyword>
<evidence type="ECO:0000313" key="7">
    <source>
        <dbReference type="EMBL" id="MVM35617.1"/>
    </source>
</evidence>
<dbReference type="Gene3D" id="2.60.40.10">
    <property type="entry name" value="Immunoglobulins"/>
    <property type="match status" value="3"/>
</dbReference>
<dbReference type="GO" id="GO:0005576">
    <property type="term" value="C:extracellular region"/>
    <property type="evidence" value="ECO:0007669"/>
    <property type="project" value="UniProtKB-SubCell"/>
</dbReference>
<proteinExistence type="predicted"/>
<evidence type="ECO:0000256" key="4">
    <source>
        <dbReference type="SAM" id="SignalP"/>
    </source>
</evidence>
<reference evidence="7 8" key="1">
    <citation type="submission" date="2019-12" db="EMBL/GenBank/DDBJ databases">
        <title>Spirosoma sp. HMF4905 genome sequencing and assembly.</title>
        <authorList>
            <person name="Kang H."/>
            <person name="Cha I."/>
            <person name="Kim H."/>
            <person name="Joh K."/>
        </authorList>
    </citation>
    <scope>NUCLEOTIDE SEQUENCE [LARGE SCALE GENOMIC DNA]</scope>
    <source>
        <strain evidence="7 8">HMF4905</strain>
    </source>
</reference>
<dbReference type="PANTHER" id="PTHR34819">
    <property type="entry name" value="LARGE CYSTEINE-RICH PERIPLASMIC PROTEIN OMCB"/>
    <property type="match status" value="1"/>
</dbReference>
<comment type="subcellular location">
    <subcellularLocation>
        <location evidence="1">Secreted</location>
    </subcellularLocation>
</comment>
<dbReference type="InterPro" id="IPR013783">
    <property type="entry name" value="Ig-like_fold"/>
</dbReference>
<evidence type="ECO:0000259" key="5">
    <source>
        <dbReference type="Pfam" id="PF01345"/>
    </source>
</evidence>
<evidence type="ECO:0000256" key="2">
    <source>
        <dbReference type="ARBA" id="ARBA00022525"/>
    </source>
</evidence>
<feature type="chain" id="PRO_5029695247" evidence="4">
    <location>
        <begin position="29"/>
        <end position="1873"/>
    </location>
</feature>
<gene>
    <name evidence="7" type="ORF">GO755_36710</name>
</gene>
<dbReference type="Pfam" id="PF17210">
    <property type="entry name" value="SdrD_B"/>
    <property type="match status" value="2"/>
</dbReference>
<dbReference type="InterPro" id="IPR047589">
    <property type="entry name" value="DUF11_rpt"/>
</dbReference>
<sequence>MCTSKKIFLKFFLLIVFITASGTLTSFGQTITGTVFRDFNSDGVYTSLPASGTYAYGEPGVGDIIITAYNANGVAVTSTSSSTLATSLGSYTLTVGNTNSYRVEFIIPGGLDYFNDGFHSNNGTGTSIQFVSGGNSGINFGISASLDYCQPVPPLIVPCYVSGDPLPDGSSIAATPVLVNIPYLAVGTGIAETTLATADAMGSVWGAAYQRETKKLFTAAFLKRHVGLGPAGLGGIYVTTATDTPTTSLYVDLENAPFNLDLGAAGLTGRTLPASGTTPSTDPLSFSLVGAAGLGGLALSSDGGTLYATDLFNRRLLALHISNPVSSSASLTASDLTFIALPDPGCTNSVARPFGLGVNNGKVYIGVVCTGENGGSASDLYAHIYAMDEGATTIPAAAIFSFRLNYSKGLIHTGDAGIGGNWEPWATQFSQMHTGILASAGIRIARPQPILSDISFADNGDMILGFTDRGGHQLGYKQRNTTDESDNPTLYSGYIGGDILRAHYNGSSWVLENNGTVGSLKSAGANNGQGPGTPTSTTYTAPSGEFYFEENYVTTHTETIMGSALSIPGINHTVVTMIDPFDVFTGGFGWFNNVTGVSDRRAQIYNSGTDNGITYGKTNGLGVIKALCNPAPIAIGNRVWLDTNNNGIQDPGETPLAGVKVTLSGPGITGSVSVTTNAVGEYYFSNSTSFSNTTGFVYSLTGLVSGGVYTLSFPVSVSAASLSSKPNSATGTNTNNIDTDPNAAGVISFTLGQSGENNFSYDAGFVPQPLTITANPDECNLATNHYNVAGSLALTNAIAGTATISDGSVTVVVPVSAGATSIPYALTGLISGTGSHTVTVSYNSQTASITYTAPLSCTVAPCGLSLIVTPSFCQSATNAYVLSGTITTTNVPLSGTLTIGSSAFTPRSLTLPAGNASGSFSYSGLVSNGQTYTVTASYSNSACSPVSYIYTAPGSCSVAPVCSIIASATAGQCAIATNTYSASVVVNLTNSTTGTLMVSLPGSAPISQTIAANTGSFTAVFAGLTSDGATHTATISLPGCGSATATFTAPGSCSVTPVCSLSATSTQSICQSATNTFTTVTVVTLTNPTTGILTVTDGPASLTFATIAGSSASFTATLANIVSNGANHTITASLPGCGTTTTTYTAPNSCSVAPVCSIIASATAGVCAIATNTYSATAVVQLTNPTAGTMTITDGPQSATFITTASSSATFAVAFTGLISDASTHIVTATLPGCSSTTTTYTAPTSCSIAPVCSLSAIVSAGICASATNLYSATAVVTVKNPATGGTVTVSTGNQTLTFSTTALSQNTFTAIFNGLVSDGVNHIVTVSLPGCGSINASYPAPTSCSVTPVCSLSAIAKPGICATSTNTSSTTVLVTMTNPTAGTLTVTDGARSVTFVVPASLGTTTAPAIFNGIPSDGASHVVTISLPGCSSTTLTYTAPGSCTEVSPLASLGDYVWYDTNGNGQQDAGETGVAGVTVKLFNPNSSTTTPIASLTTDSNGKYLFTSLSSGTYYVIFDKTTLPTGYTLTSTNLGSDATNSDADVVTGKTTYYTLASGEQKLTVDAGIVPPAPSLYLTKSVDKSKAKLGDTLTYTIILTNTGNSIAKNITLTDSATTGLTYLPNSTNSLTSATTTSWPIPTLQPGQSFTITAQARADSAGILYAKTTLPGQAAIVCTSIPFVMCAGDTYQFQLTAAPGRSSYKWFRDNQELIGQTTNVLQVTGPGTYSLAVDNVAGQCPDFSCCPFIIEEDTLLAFQAIAVPATCQGSVVQANGKLVLSGFRAGATYAYSLGSSFSEAASLSGGRQVIPVDGVLVSQLASPLVSQAYTIRVYSSSGCYTEQTVVLVASVCDCPAEVCVPYVISRTKNAPRISNSD</sequence>
<comment type="caution">
    <text evidence="7">The sequence shown here is derived from an EMBL/GenBank/DDBJ whole genome shotgun (WGS) entry which is preliminary data.</text>
</comment>
<dbReference type="EMBL" id="WPIN01000024">
    <property type="protein sequence ID" value="MVM35617.1"/>
    <property type="molecule type" value="Genomic_DNA"/>
</dbReference>
<dbReference type="SUPFAM" id="SSF117074">
    <property type="entry name" value="Hypothetical protein PA1324"/>
    <property type="match status" value="2"/>
</dbReference>
<dbReference type="InterPro" id="IPR033764">
    <property type="entry name" value="Sdr_B"/>
</dbReference>
<organism evidence="7 8">
    <name type="scientific">Spirosoma arboris</name>
    <dbReference type="NCBI Taxonomy" id="2682092"/>
    <lineage>
        <taxon>Bacteria</taxon>
        <taxon>Pseudomonadati</taxon>
        <taxon>Bacteroidota</taxon>
        <taxon>Cytophagia</taxon>
        <taxon>Cytophagales</taxon>
        <taxon>Cytophagaceae</taxon>
        <taxon>Spirosoma</taxon>
    </lineage>
</organism>
<keyword evidence="2" id="KW-0964">Secreted</keyword>
<feature type="domain" description="DUF11" evidence="5">
    <location>
        <begin position="1573"/>
        <end position="1663"/>
    </location>
</feature>
<name>A0A7K1SPB8_9BACT</name>
<evidence type="ECO:0000259" key="6">
    <source>
        <dbReference type="Pfam" id="PF17210"/>
    </source>
</evidence>
<dbReference type="InterPro" id="IPR001434">
    <property type="entry name" value="OmcB-like_DUF11"/>
</dbReference>
<dbReference type="InterPro" id="IPR051172">
    <property type="entry name" value="Chlamydia_OmcB"/>
</dbReference>
<evidence type="ECO:0000256" key="3">
    <source>
        <dbReference type="ARBA" id="ARBA00022729"/>
    </source>
</evidence>
<feature type="domain" description="SD-repeat containing protein B" evidence="6">
    <location>
        <begin position="1450"/>
        <end position="1566"/>
    </location>
</feature>